<feature type="domain" description="HTH cro/C1-type" evidence="1">
    <location>
        <begin position="7"/>
        <end position="46"/>
    </location>
</feature>
<dbReference type="RefSeq" id="WP_139257961.1">
    <property type="nucleotide sequence ID" value="NZ_FQZL01000009.1"/>
</dbReference>
<dbReference type="Gene3D" id="1.10.260.40">
    <property type="entry name" value="lambda repressor-like DNA-binding domains"/>
    <property type="match status" value="1"/>
</dbReference>
<sequence>MLRLKDLIQIRIRSGISQKELAEYLDFSRPFVSMVESGKRDIPKDKRKEWEQAVMVLRSEKIKELNKKLQEMIKEESK</sequence>
<protein>
    <submittedName>
        <fullName evidence="2">Helix-turn-helix domain-containing protein</fullName>
    </submittedName>
</protein>
<dbReference type="CDD" id="cd00093">
    <property type="entry name" value="HTH_XRE"/>
    <property type="match status" value="1"/>
</dbReference>
<evidence type="ECO:0000313" key="2">
    <source>
        <dbReference type="EMBL" id="SHJ03183.1"/>
    </source>
</evidence>
<dbReference type="OrthoDB" id="9811208at2"/>
<dbReference type="Proteomes" id="UP000184052">
    <property type="component" value="Unassembled WGS sequence"/>
</dbReference>
<dbReference type="InterPro" id="IPR010982">
    <property type="entry name" value="Lambda_DNA-bd_dom_sf"/>
</dbReference>
<dbReference type="GO" id="GO:0003677">
    <property type="term" value="F:DNA binding"/>
    <property type="evidence" value="ECO:0007669"/>
    <property type="project" value="InterPro"/>
</dbReference>
<dbReference type="AlphaFoldDB" id="A0A1M6FZQ7"/>
<dbReference type="PROSITE" id="PS50943">
    <property type="entry name" value="HTH_CROC1"/>
    <property type="match status" value="1"/>
</dbReference>
<accession>A0A1M6FZQ7</accession>
<organism evidence="2 3">
    <name type="scientific">Dethiosulfatibacter aminovorans DSM 17477</name>
    <dbReference type="NCBI Taxonomy" id="1121476"/>
    <lineage>
        <taxon>Bacteria</taxon>
        <taxon>Bacillati</taxon>
        <taxon>Bacillota</taxon>
        <taxon>Tissierellia</taxon>
        <taxon>Dethiosulfatibacter</taxon>
    </lineage>
</organism>
<keyword evidence="3" id="KW-1185">Reference proteome</keyword>
<evidence type="ECO:0000259" key="1">
    <source>
        <dbReference type="PROSITE" id="PS50943"/>
    </source>
</evidence>
<name>A0A1M6FZQ7_9FIRM</name>
<reference evidence="2 3" key="1">
    <citation type="submission" date="2016-11" db="EMBL/GenBank/DDBJ databases">
        <authorList>
            <person name="Jaros S."/>
            <person name="Januszkiewicz K."/>
            <person name="Wedrychowicz H."/>
        </authorList>
    </citation>
    <scope>NUCLEOTIDE SEQUENCE [LARGE SCALE GENOMIC DNA]</scope>
    <source>
        <strain evidence="2 3">DSM 17477</strain>
    </source>
</reference>
<gene>
    <name evidence="2" type="ORF">SAMN02745751_01603</name>
</gene>
<proteinExistence type="predicted"/>
<dbReference type="STRING" id="1121476.SAMN02745751_01603"/>
<dbReference type="SUPFAM" id="SSF47413">
    <property type="entry name" value="lambda repressor-like DNA-binding domains"/>
    <property type="match status" value="1"/>
</dbReference>
<dbReference type="InterPro" id="IPR001387">
    <property type="entry name" value="Cro/C1-type_HTH"/>
</dbReference>
<dbReference type="EMBL" id="FQZL01000009">
    <property type="protein sequence ID" value="SHJ03183.1"/>
    <property type="molecule type" value="Genomic_DNA"/>
</dbReference>
<dbReference type="Pfam" id="PF01381">
    <property type="entry name" value="HTH_3"/>
    <property type="match status" value="1"/>
</dbReference>
<evidence type="ECO:0000313" key="3">
    <source>
        <dbReference type="Proteomes" id="UP000184052"/>
    </source>
</evidence>